<feature type="binding site" evidence="17">
    <location>
        <position position="23"/>
    </location>
    <ligand>
        <name>ATP</name>
        <dbReference type="ChEBI" id="CHEBI:30616"/>
    </ligand>
</feature>
<dbReference type="GO" id="GO:0016301">
    <property type="term" value="F:kinase activity"/>
    <property type="evidence" value="ECO:0007669"/>
    <property type="project" value="UniProtKB-KW"/>
</dbReference>
<evidence type="ECO:0000256" key="12">
    <source>
        <dbReference type="ARBA" id="ARBA00023136"/>
    </source>
</evidence>
<dbReference type="PROSITE" id="PS01069">
    <property type="entry name" value="DAGK_PROKAR"/>
    <property type="match status" value="1"/>
</dbReference>
<evidence type="ECO:0000256" key="7">
    <source>
        <dbReference type="ARBA" id="ARBA00022741"/>
    </source>
</evidence>
<evidence type="ECO:0000256" key="10">
    <source>
        <dbReference type="ARBA" id="ARBA00022989"/>
    </source>
</evidence>
<feature type="binding site" evidence="17">
    <location>
        <position position="35"/>
    </location>
    <ligand>
        <name>ATP</name>
        <dbReference type="ChEBI" id="CHEBI:30616"/>
    </ligand>
</feature>
<accession>A0A9D1L3T2</accession>
<evidence type="ECO:0000256" key="5">
    <source>
        <dbReference type="ARBA" id="ARBA00022679"/>
    </source>
</evidence>
<keyword evidence="18" id="KW-0479">Metal-binding</keyword>
<evidence type="ECO:0000256" key="8">
    <source>
        <dbReference type="ARBA" id="ARBA00022777"/>
    </source>
</evidence>
<feature type="binding site" evidence="16">
    <location>
        <position position="16"/>
    </location>
    <ligand>
        <name>substrate</name>
    </ligand>
</feature>
<evidence type="ECO:0000256" key="1">
    <source>
        <dbReference type="ARBA" id="ARBA00004651"/>
    </source>
</evidence>
<evidence type="ECO:0000256" key="3">
    <source>
        <dbReference type="ARBA" id="ARBA00022475"/>
    </source>
</evidence>
<evidence type="ECO:0000256" key="4">
    <source>
        <dbReference type="ARBA" id="ARBA00022516"/>
    </source>
</evidence>
<dbReference type="Proteomes" id="UP000824087">
    <property type="component" value="Unassembled WGS sequence"/>
</dbReference>
<organism evidence="20 21">
    <name type="scientific">Candidatus Fimihabitans intestinipullorum</name>
    <dbReference type="NCBI Taxonomy" id="2840820"/>
    <lineage>
        <taxon>Bacteria</taxon>
        <taxon>Bacillati</taxon>
        <taxon>Mycoplasmatota</taxon>
        <taxon>Mycoplasmatota incertae sedis</taxon>
        <taxon>Candidatus Fimihabitans</taxon>
    </lineage>
</organism>
<proteinExistence type="inferred from homology"/>
<keyword evidence="8 20" id="KW-0418">Kinase</keyword>
<keyword evidence="14" id="KW-1208">Phospholipid metabolism</keyword>
<keyword evidence="4" id="KW-0444">Lipid biosynthesis</keyword>
<feature type="transmembrane region" description="Helical" evidence="19">
    <location>
        <begin position="12"/>
        <end position="32"/>
    </location>
</feature>
<evidence type="ECO:0000256" key="9">
    <source>
        <dbReference type="ARBA" id="ARBA00022840"/>
    </source>
</evidence>
<feature type="transmembrane region" description="Helical" evidence="19">
    <location>
        <begin position="38"/>
        <end position="55"/>
    </location>
</feature>
<keyword evidence="11" id="KW-0443">Lipid metabolism</keyword>
<evidence type="ECO:0000256" key="15">
    <source>
        <dbReference type="PIRSR" id="PIRSR600829-1"/>
    </source>
</evidence>
<keyword evidence="9 17" id="KW-0067">ATP-binding</keyword>
<evidence type="ECO:0000256" key="16">
    <source>
        <dbReference type="PIRSR" id="PIRSR600829-2"/>
    </source>
</evidence>
<dbReference type="InterPro" id="IPR000829">
    <property type="entry name" value="DAGK"/>
</dbReference>
<reference evidence="20" key="2">
    <citation type="journal article" date="2021" name="PeerJ">
        <title>Extensive microbial diversity within the chicken gut microbiome revealed by metagenomics and culture.</title>
        <authorList>
            <person name="Gilroy R."/>
            <person name="Ravi A."/>
            <person name="Getino M."/>
            <person name="Pursley I."/>
            <person name="Horton D.L."/>
            <person name="Alikhan N.F."/>
            <person name="Baker D."/>
            <person name="Gharbi K."/>
            <person name="Hall N."/>
            <person name="Watson M."/>
            <person name="Adriaenssens E.M."/>
            <person name="Foster-Nyarko E."/>
            <person name="Jarju S."/>
            <person name="Secka A."/>
            <person name="Antonio M."/>
            <person name="Oren A."/>
            <person name="Chaudhuri R.R."/>
            <person name="La Ragione R."/>
            <person name="Hildebrand F."/>
            <person name="Pallen M.J."/>
        </authorList>
    </citation>
    <scope>NUCLEOTIDE SEQUENCE</scope>
    <source>
        <strain evidence="20">CHK197-8231</strain>
    </source>
</reference>
<evidence type="ECO:0000256" key="18">
    <source>
        <dbReference type="PIRSR" id="PIRSR600829-4"/>
    </source>
</evidence>
<gene>
    <name evidence="20" type="ORF">IAD49_05705</name>
</gene>
<comment type="caution">
    <text evidence="20">The sequence shown here is derived from an EMBL/GenBank/DDBJ whole genome shotgun (WGS) entry which is preliminary data.</text>
</comment>
<keyword evidence="10 19" id="KW-1133">Transmembrane helix</keyword>
<feature type="transmembrane region" description="Helical" evidence="19">
    <location>
        <begin position="62"/>
        <end position="86"/>
    </location>
</feature>
<sequence>MNQEQRDEQKKLGIKRFFKSFTYSWAGLTYAFRYEQSMLVHVLVTLLVIFVGIVVKLTLAEWIIVLLLIGLVIATELVNTAIEAVVDLSCPEIDPLAKVAKDTASAAVFIFATVAFVCGLILFVPNIVDYIQSLM</sequence>
<evidence type="ECO:0000313" key="20">
    <source>
        <dbReference type="EMBL" id="HIU23060.1"/>
    </source>
</evidence>
<keyword evidence="7 17" id="KW-0547">Nucleotide-binding</keyword>
<feature type="binding site" evidence="17">
    <location>
        <position position="83"/>
    </location>
    <ligand>
        <name>ATP</name>
        <dbReference type="ChEBI" id="CHEBI:30616"/>
    </ligand>
</feature>
<keyword evidence="5" id="KW-0808">Transferase</keyword>
<evidence type="ECO:0000256" key="2">
    <source>
        <dbReference type="ARBA" id="ARBA00005967"/>
    </source>
</evidence>
<dbReference type="CDD" id="cd14265">
    <property type="entry name" value="UDPK_IM_like"/>
    <property type="match status" value="1"/>
</dbReference>
<evidence type="ECO:0000256" key="17">
    <source>
        <dbReference type="PIRSR" id="PIRSR600829-3"/>
    </source>
</evidence>
<protein>
    <submittedName>
        <fullName evidence="20">Diacylglycerol kinase family protein</fullName>
    </submittedName>
</protein>
<comment type="cofactor">
    <cofactor evidence="18">
        <name>Mg(2+)</name>
        <dbReference type="ChEBI" id="CHEBI:18420"/>
    </cofactor>
    <text evidence="18">Mn(2+), Zn(2+), Cd(2+) and Co(2+) support activity to lesser extents.</text>
</comment>
<feature type="binding site" evidence="17">
    <location>
        <position position="16"/>
    </location>
    <ligand>
        <name>ATP</name>
        <dbReference type="ChEBI" id="CHEBI:30616"/>
    </ligand>
</feature>
<evidence type="ECO:0000256" key="14">
    <source>
        <dbReference type="ARBA" id="ARBA00023264"/>
    </source>
</evidence>
<dbReference type="AlphaFoldDB" id="A0A9D1L3T2"/>
<keyword evidence="18" id="KW-0460">Magnesium</keyword>
<keyword evidence="6 19" id="KW-0812">Transmembrane</keyword>
<dbReference type="InterPro" id="IPR033717">
    <property type="entry name" value="UDPK"/>
</dbReference>
<dbReference type="GO" id="GO:0008654">
    <property type="term" value="P:phospholipid biosynthetic process"/>
    <property type="evidence" value="ECO:0007669"/>
    <property type="project" value="UniProtKB-KW"/>
</dbReference>
<dbReference type="Pfam" id="PF01219">
    <property type="entry name" value="DAGK_prokar"/>
    <property type="match status" value="1"/>
</dbReference>
<feature type="binding site" evidence="18">
    <location>
        <position position="35"/>
    </location>
    <ligand>
        <name>a divalent metal cation</name>
        <dbReference type="ChEBI" id="CHEBI:60240"/>
    </ligand>
</feature>
<evidence type="ECO:0000256" key="11">
    <source>
        <dbReference type="ARBA" id="ARBA00023098"/>
    </source>
</evidence>
<comment type="subcellular location">
    <subcellularLocation>
        <location evidence="1">Cell membrane</location>
        <topology evidence="1">Multi-pass membrane protein</topology>
    </subcellularLocation>
</comment>
<feature type="binding site" evidence="18">
    <location>
        <position position="83"/>
    </location>
    <ligand>
        <name>a divalent metal cation</name>
        <dbReference type="ChEBI" id="CHEBI:60240"/>
    </ligand>
</feature>
<name>A0A9D1L3T2_9BACT</name>
<dbReference type="Gene3D" id="1.10.287.3610">
    <property type="match status" value="1"/>
</dbReference>
<reference evidence="20" key="1">
    <citation type="submission" date="2020-10" db="EMBL/GenBank/DDBJ databases">
        <authorList>
            <person name="Gilroy R."/>
        </authorList>
    </citation>
    <scope>NUCLEOTIDE SEQUENCE</scope>
    <source>
        <strain evidence="20">CHK197-8231</strain>
    </source>
</reference>
<feature type="binding site" evidence="16">
    <location>
        <position position="76"/>
    </location>
    <ligand>
        <name>substrate</name>
    </ligand>
</feature>
<feature type="active site" description="Proton acceptor" evidence="15">
    <location>
        <position position="76"/>
    </location>
</feature>
<feature type="binding site" evidence="17">
    <location>
        <begin position="101"/>
        <end position="102"/>
    </location>
    <ligand>
        <name>ATP</name>
        <dbReference type="ChEBI" id="CHEBI:30616"/>
    </ligand>
</feature>
<evidence type="ECO:0000313" key="21">
    <source>
        <dbReference type="Proteomes" id="UP000824087"/>
    </source>
</evidence>
<comment type="similarity">
    <text evidence="2">Belongs to the bacterial diacylglycerol kinase family.</text>
</comment>
<dbReference type="GO" id="GO:0046872">
    <property type="term" value="F:metal ion binding"/>
    <property type="evidence" value="ECO:0007669"/>
    <property type="project" value="UniProtKB-KW"/>
</dbReference>
<evidence type="ECO:0000256" key="13">
    <source>
        <dbReference type="ARBA" id="ARBA00023209"/>
    </source>
</evidence>
<evidence type="ECO:0000256" key="19">
    <source>
        <dbReference type="SAM" id="Phobius"/>
    </source>
</evidence>
<feature type="binding site" evidence="16">
    <location>
        <position position="105"/>
    </location>
    <ligand>
        <name>substrate</name>
    </ligand>
</feature>
<keyword evidence="13" id="KW-0594">Phospholipid biosynthesis</keyword>
<evidence type="ECO:0000256" key="6">
    <source>
        <dbReference type="ARBA" id="ARBA00022692"/>
    </source>
</evidence>
<keyword evidence="3" id="KW-1003">Cell membrane</keyword>
<dbReference type="PANTHER" id="PTHR34299:SF1">
    <property type="entry name" value="DIACYLGLYCEROL KINASE"/>
    <property type="match status" value="1"/>
</dbReference>
<dbReference type="EMBL" id="DVML01000033">
    <property type="protein sequence ID" value="HIU23060.1"/>
    <property type="molecule type" value="Genomic_DNA"/>
</dbReference>
<dbReference type="GO" id="GO:0005886">
    <property type="term" value="C:plasma membrane"/>
    <property type="evidence" value="ECO:0007669"/>
    <property type="project" value="UniProtKB-SubCell"/>
</dbReference>
<feature type="transmembrane region" description="Helical" evidence="19">
    <location>
        <begin position="106"/>
        <end position="128"/>
    </location>
</feature>
<dbReference type="PANTHER" id="PTHR34299">
    <property type="entry name" value="DIACYLGLYCEROL KINASE"/>
    <property type="match status" value="1"/>
</dbReference>
<dbReference type="GO" id="GO:0005524">
    <property type="term" value="F:ATP binding"/>
    <property type="evidence" value="ECO:0007669"/>
    <property type="project" value="UniProtKB-KW"/>
</dbReference>
<dbReference type="InterPro" id="IPR036945">
    <property type="entry name" value="DAGK_sf"/>
</dbReference>
<keyword evidence="12 19" id="KW-0472">Membrane</keyword>